<sequence>MKNASIARSLRRSRERGAAVFIVVLVITMLTAIGLFAAHAATLSTIASGHARRMTQTHYLAEYAMQLALAEIEQKGGLNGGLATGENCLGTPASCWTINSRELQRNAAEGLLELDAPDAPGSLGRKDVRWSFEVEVTDKIQPALGNHEGTSRTDQNQVDVDYCTVAMNGRLIAWPDPGDPVGEDEVIATAGSQEALSLVAHVLCK</sequence>
<reference evidence="1 2" key="1">
    <citation type="submission" date="2014-02" db="EMBL/GenBank/DDBJ databases">
        <title>The small core and large imbalanced accessory genome model reveals a collaborative survival strategy of Sorangium cellulosum strains in nature.</title>
        <authorList>
            <person name="Han K."/>
            <person name="Peng R."/>
            <person name="Blom J."/>
            <person name="Li Y.-Z."/>
        </authorList>
    </citation>
    <scope>NUCLEOTIDE SEQUENCE [LARGE SCALE GENOMIC DNA]</scope>
    <source>
        <strain evidence="1 2">So0008-312</strain>
    </source>
</reference>
<accession>A0A150Q771</accession>
<evidence type="ECO:0000313" key="2">
    <source>
        <dbReference type="Proteomes" id="UP000075260"/>
    </source>
</evidence>
<proteinExistence type="predicted"/>
<name>A0A150Q771_SORCE</name>
<organism evidence="1 2">
    <name type="scientific">Sorangium cellulosum</name>
    <name type="common">Polyangium cellulosum</name>
    <dbReference type="NCBI Taxonomy" id="56"/>
    <lineage>
        <taxon>Bacteria</taxon>
        <taxon>Pseudomonadati</taxon>
        <taxon>Myxococcota</taxon>
        <taxon>Polyangia</taxon>
        <taxon>Polyangiales</taxon>
        <taxon>Polyangiaceae</taxon>
        <taxon>Sorangium</taxon>
    </lineage>
</organism>
<protein>
    <recommendedName>
        <fullName evidence="3">Type 4 fimbrial biogenesis protein PilX N-terminal domain-containing protein</fullName>
    </recommendedName>
</protein>
<gene>
    <name evidence="1" type="ORF">BE15_07640</name>
</gene>
<comment type="caution">
    <text evidence="1">The sequence shown here is derived from an EMBL/GenBank/DDBJ whole genome shotgun (WGS) entry which is preliminary data.</text>
</comment>
<evidence type="ECO:0000313" key="1">
    <source>
        <dbReference type="EMBL" id="KYF63800.1"/>
    </source>
</evidence>
<dbReference type="EMBL" id="JEMA01000969">
    <property type="protein sequence ID" value="KYF63800.1"/>
    <property type="molecule type" value="Genomic_DNA"/>
</dbReference>
<evidence type="ECO:0008006" key="3">
    <source>
        <dbReference type="Google" id="ProtNLM"/>
    </source>
</evidence>
<dbReference type="OrthoDB" id="5514602at2"/>
<dbReference type="RefSeq" id="WP_061611995.1">
    <property type="nucleotide sequence ID" value="NZ_JEMA01000969.1"/>
</dbReference>
<dbReference type="AlphaFoldDB" id="A0A150Q771"/>
<dbReference type="Proteomes" id="UP000075260">
    <property type="component" value="Unassembled WGS sequence"/>
</dbReference>